<accession>A0A2U3KAQ5</accession>
<organism evidence="2 3">
    <name type="scientific">Candidatus Sulfotelmatobacter kueseliae</name>
    <dbReference type="NCBI Taxonomy" id="2042962"/>
    <lineage>
        <taxon>Bacteria</taxon>
        <taxon>Pseudomonadati</taxon>
        <taxon>Acidobacteriota</taxon>
        <taxon>Terriglobia</taxon>
        <taxon>Terriglobales</taxon>
        <taxon>Candidatus Korobacteraceae</taxon>
        <taxon>Candidatus Sulfotelmatobacter</taxon>
    </lineage>
</organism>
<protein>
    <submittedName>
        <fullName evidence="2">DNA binding domain protein, excisionase family (Modular protein)</fullName>
    </submittedName>
</protein>
<dbReference type="GO" id="GO:0003677">
    <property type="term" value="F:DNA binding"/>
    <property type="evidence" value="ECO:0007669"/>
    <property type="project" value="InterPro"/>
</dbReference>
<dbReference type="InterPro" id="IPR010093">
    <property type="entry name" value="SinI_DNA-bd"/>
</dbReference>
<sequence length="81" mass="9235">MSNLSTPASEWLSASEAAQYLRVKVRTLLLWVRQGKLQAFALSGVKRHVWRFRKQDLDAALLESPVLPSIPLSVRSERRMS</sequence>
<dbReference type="Proteomes" id="UP000238701">
    <property type="component" value="Unassembled WGS sequence"/>
</dbReference>
<dbReference type="SUPFAM" id="SSF46955">
    <property type="entry name" value="Putative DNA-binding domain"/>
    <property type="match status" value="1"/>
</dbReference>
<dbReference type="NCBIfam" id="TIGR01764">
    <property type="entry name" value="excise"/>
    <property type="match status" value="1"/>
</dbReference>
<name>A0A2U3KAQ5_9BACT</name>
<reference evidence="3" key="1">
    <citation type="submission" date="2018-02" db="EMBL/GenBank/DDBJ databases">
        <authorList>
            <person name="Hausmann B."/>
        </authorList>
    </citation>
    <scope>NUCLEOTIDE SEQUENCE [LARGE SCALE GENOMIC DNA]</scope>
    <source>
        <strain evidence="3">Peat soil MAG SbA1</strain>
    </source>
</reference>
<dbReference type="InterPro" id="IPR041657">
    <property type="entry name" value="HTH_17"/>
</dbReference>
<gene>
    <name evidence="2" type="ORF">SBA1_1610002</name>
</gene>
<dbReference type="EMBL" id="OMOD01000070">
    <property type="protein sequence ID" value="SPF36752.1"/>
    <property type="molecule type" value="Genomic_DNA"/>
</dbReference>
<evidence type="ECO:0000313" key="2">
    <source>
        <dbReference type="EMBL" id="SPF36752.1"/>
    </source>
</evidence>
<evidence type="ECO:0000259" key="1">
    <source>
        <dbReference type="Pfam" id="PF12728"/>
    </source>
</evidence>
<evidence type="ECO:0000313" key="3">
    <source>
        <dbReference type="Proteomes" id="UP000238701"/>
    </source>
</evidence>
<dbReference type="Pfam" id="PF12728">
    <property type="entry name" value="HTH_17"/>
    <property type="match status" value="1"/>
</dbReference>
<proteinExistence type="predicted"/>
<dbReference type="AlphaFoldDB" id="A0A2U3KAQ5"/>
<dbReference type="InterPro" id="IPR009061">
    <property type="entry name" value="DNA-bd_dom_put_sf"/>
</dbReference>
<dbReference type="OrthoDB" id="123410at2"/>
<feature type="domain" description="Helix-turn-helix" evidence="1">
    <location>
        <begin position="11"/>
        <end position="61"/>
    </location>
</feature>